<dbReference type="AlphaFoldDB" id="A0AB39QWQ3"/>
<keyword evidence="1" id="KW-0597">Phosphoprotein</keyword>
<evidence type="ECO:0000259" key="10">
    <source>
        <dbReference type="PROSITE" id="PS51755"/>
    </source>
</evidence>
<reference evidence="11" key="1">
    <citation type="submission" date="2024-07" db="EMBL/GenBank/DDBJ databases">
        <authorList>
            <person name="Yu S.T."/>
        </authorList>
    </citation>
    <scope>NUCLEOTIDE SEQUENCE</scope>
    <source>
        <strain evidence="11">R39</strain>
    </source>
</reference>
<dbReference type="Gene3D" id="3.40.50.2300">
    <property type="match status" value="1"/>
</dbReference>
<sequence length="314" mass="33159">MVNVLVVDEHTAVAESTVHDLRRQGYDAQSVGTGTAALKLHLAADLVLLGLELPDIDGLEVCRTIRSVSDTPIISVTGRDTELDRVLALQAGSDDCVPRSCGSREIMARIQAVMRRARPRSAGARTLTVEGLRIDGGSREVRLHGGTVDVTAKEFDLLYLLASCPATVVSRREIMTQIWESDRVASSRTLDTHVSSLRAKLGGDWIVTVRGVGYRIGRGRPDPGASGDLAGSPTGPPPRARSVDRPPEPIPTGPPPPYSSAAGILPDPAAPVTGSLPATPAPDGTPPHLPQLLRQLPEVAPGTETSLTNRTVAM</sequence>
<dbReference type="InterPro" id="IPR039420">
    <property type="entry name" value="WalR-like"/>
</dbReference>
<dbReference type="Gene3D" id="6.10.250.690">
    <property type="match status" value="1"/>
</dbReference>
<evidence type="ECO:0000256" key="3">
    <source>
        <dbReference type="ARBA" id="ARBA00023125"/>
    </source>
</evidence>
<dbReference type="GO" id="GO:0006355">
    <property type="term" value="P:regulation of DNA-templated transcription"/>
    <property type="evidence" value="ECO:0007669"/>
    <property type="project" value="InterPro"/>
</dbReference>
<dbReference type="PANTHER" id="PTHR48111">
    <property type="entry name" value="REGULATOR OF RPOS"/>
    <property type="match status" value="1"/>
</dbReference>
<evidence type="ECO:0000256" key="8">
    <source>
        <dbReference type="SAM" id="MobiDB-lite"/>
    </source>
</evidence>
<evidence type="ECO:0000256" key="5">
    <source>
        <dbReference type="ARBA" id="ARBA00041201"/>
    </source>
</evidence>
<feature type="compositionally biased region" description="Pro residues" evidence="8">
    <location>
        <begin position="248"/>
        <end position="258"/>
    </location>
</feature>
<keyword evidence="3 7" id="KW-0238">DNA-binding</keyword>
<dbReference type="InterPro" id="IPR016032">
    <property type="entry name" value="Sig_transdc_resp-reg_C-effctor"/>
</dbReference>
<feature type="region of interest" description="Disordered" evidence="8">
    <location>
        <begin position="217"/>
        <end position="291"/>
    </location>
</feature>
<evidence type="ECO:0000256" key="4">
    <source>
        <dbReference type="ARBA" id="ARBA00023163"/>
    </source>
</evidence>
<dbReference type="GO" id="GO:0005829">
    <property type="term" value="C:cytosol"/>
    <property type="evidence" value="ECO:0007669"/>
    <property type="project" value="TreeGrafter"/>
</dbReference>
<evidence type="ECO:0000256" key="1">
    <source>
        <dbReference type="ARBA" id="ARBA00022553"/>
    </source>
</evidence>
<dbReference type="SUPFAM" id="SSF52172">
    <property type="entry name" value="CheY-like"/>
    <property type="match status" value="1"/>
</dbReference>
<evidence type="ECO:0000256" key="6">
    <source>
        <dbReference type="PROSITE-ProRule" id="PRU00169"/>
    </source>
</evidence>
<dbReference type="Pfam" id="PF00072">
    <property type="entry name" value="Response_reg"/>
    <property type="match status" value="1"/>
</dbReference>
<protein>
    <recommendedName>
        <fullName evidence="5">Sensory transduction protein RegX3</fullName>
    </recommendedName>
</protein>
<keyword evidence="2" id="KW-0805">Transcription regulation</keyword>
<dbReference type="PROSITE" id="PS51755">
    <property type="entry name" value="OMPR_PHOB"/>
    <property type="match status" value="1"/>
</dbReference>
<dbReference type="GO" id="GO:0000976">
    <property type="term" value="F:transcription cis-regulatory region binding"/>
    <property type="evidence" value="ECO:0007669"/>
    <property type="project" value="TreeGrafter"/>
</dbReference>
<evidence type="ECO:0000256" key="7">
    <source>
        <dbReference type="PROSITE-ProRule" id="PRU01091"/>
    </source>
</evidence>
<accession>A0AB39QWQ3</accession>
<dbReference type="RefSeq" id="WP_369225672.1">
    <property type="nucleotide sequence ID" value="NZ_CP163441.1"/>
</dbReference>
<dbReference type="GO" id="GO:0032993">
    <property type="term" value="C:protein-DNA complex"/>
    <property type="evidence" value="ECO:0007669"/>
    <property type="project" value="TreeGrafter"/>
</dbReference>
<evidence type="ECO:0000313" key="11">
    <source>
        <dbReference type="EMBL" id="XDQ46657.1"/>
    </source>
</evidence>
<keyword evidence="4" id="KW-0804">Transcription</keyword>
<dbReference type="SMART" id="SM00862">
    <property type="entry name" value="Trans_reg_C"/>
    <property type="match status" value="1"/>
</dbReference>
<dbReference type="EMBL" id="CP163441">
    <property type="protein sequence ID" value="XDQ46657.1"/>
    <property type="molecule type" value="Genomic_DNA"/>
</dbReference>
<evidence type="ECO:0000259" key="9">
    <source>
        <dbReference type="PROSITE" id="PS50110"/>
    </source>
</evidence>
<dbReference type="InterPro" id="IPR011006">
    <property type="entry name" value="CheY-like_superfamily"/>
</dbReference>
<dbReference type="GO" id="GO:0000156">
    <property type="term" value="F:phosphorelay response regulator activity"/>
    <property type="evidence" value="ECO:0007669"/>
    <property type="project" value="TreeGrafter"/>
</dbReference>
<dbReference type="Pfam" id="PF00486">
    <property type="entry name" value="Trans_reg_C"/>
    <property type="match status" value="1"/>
</dbReference>
<name>A0AB39QWQ3_9ACTN</name>
<comment type="caution">
    <text evidence="6">Lacks conserved residue(s) required for the propagation of feature annotation.</text>
</comment>
<organism evidence="11">
    <name type="scientific">Streptomyces sp. R39</name>
    <dbReference type="NCBI Taxonomy" id="3238631"/>
    <lineage>
        <taxon>Bacteria</taxon>
        <taxon>Bacillati</taxon>
        <taxon>Actinomycetota</taxon>
        <taxon>Actinomycetes</taxon>
        <taxon>Kitasatosporales</taxon>
        <taxon>Streptomycetaceae</taxon>
        <taxon>Streptomyces</taxon>
    </lineage>
</organism>
<dbReference type="InterPro" id="IPR036388">
    <property type="entry name" value="WH-like_DNA-bd_sf"/>
</dbReference>
<dbReference type="Gene3D" id="1.10.10.10">
    <property type="entry name" value="Winged helix-like DNA-binding domain superfamily/Winged helix DNA-binding domain"/>
    <property type="match status" value="1"/>
</dbReference>
<gene>
    <name evidence="11" type="ORF">AB5J52_32795</name>
</gene>
<feature type="DNA-binding region" description="OmpR/PhoB-type" evidence="7">
    <location>
        <begin position="124"/>
        <end position="218"/>
    </location>
</feature>
<feature type="domain" description="Response regulatory" evidence="9">
    <location>
        <begin position="3"/>
        <end position="114"/>
    </location>
</feature>
<proteinExistence type="predicted"/>
<dbReference type="SMART" id="SM00448">
    <property type="entry name" value="REC"/>
    <property type="match status" value="1"/>
</dbReference>
<dbReference type="PROSITE" id="PS50110">
    <property type="entry name" value="RESPONSE_REGULATORY"/>
    <property type="match status" value="1"/>
</dbReference>
<evidence type="ECO:0000256" key="2">
    <source>
        <dbReference type="ARBA" id="ARBA00023015"/>
    </source>
</evidence>
<feature type="domain" description="OmpR/PhoB-type" evidence="10">
    <location>
        <begin position="124"/>
        <end position="218"/>
    </location>
</feature>
<dbReference type="InterPro" id="IPR001789">
    <property type="entry name" value="Sig_transdc_resp-reg_receiver"/>
</dbReference>
<dbReference type="CDD" id="cd00383">
    <property type="entry name" value="trans_reg_C"/>
    <property type="match status" value="1"/>
</dbReference>
<dbReference type="PANTHER" id="PTHR48111:SF72">
    <property type="entry name" value="SENSORY TRANSDUCTION PROTEIN REGX3"/>
    <property type="match status" value="1"/>
</dbReference>
<feature type="compositionally biased region" description="Pro residues" evidence="8">
    <location>
        <begin position="279"/>
        <end position="289"/>
    </location>
</feature>
<dbReference type="InterPro" id="IPR001867">
    <property type="entry name" value="OmpR/PhoB-type_DNA-bd"/>
</dbReference>
<dbReference type="SUPFAM" id="SSF46894">
    <property type="entry name" value="C-terminal effector domain of the bipartite response regulators"/>
    <property type="match status" value="1"/>
</dbReference>